<evidence type="ECO:0000313" key="2">
    <source>
        <dbReference type="EMBL" id="GDY49245.1"/>
    </source>
</evidence>
<sequence length="201" mass="21423">MATPEYGSRAARYGVTVIAVGVALAVSSCSGGDGKSDESEPKHPSKSAASTPAPSGSQTSSDPQAADKKDLLAAYGHFWDEQTAAYAKASSDGTKLTRYATGDALARAESELMTMRKTGNVLTGAPVSHSEVTGLDMDRKVPKGSIRDCLDVSKWKVKNRKTGEQLPAAKGRLERYVTEVKAEKWGKQWMILSVSPQKRAC</sequence>
<dbReference type="AlphaFoldDB" id="A0A4D4KJW8"/>
<evidence type="ECO:0000313" key="3">
    <source>
        <dbReference type="Proteomes" id="UP000299290"/>
    </source>
</evidence>
<evidence type="ECO:0008006" key="4">
    <source>
        <dbReference type="Google" id="ProtNLM"/>
    </source>
</evidence>
<dbReference type="RefSeq" id="WP_137970587.1">
    <property type="nucleotide sequence ID" value="NZ_BJHV01000003.1"/>
</dbReference>
<dbReference type="EMBL" id="BJHV01000003">
    <property type="protein sequence ID" value="GDY49245.1"/>
    <property type="molecule type" value="Genomic_DNA"/>
</dbReference>
<accession>A0A4D4KJW8</accession>
<comment type="caution">
    <text evidence="2">The sequence shown here is derived from an EMBL/GenBank/DDBJ whole genome shotgun (WGS) entry which is preliminary data.</text>
</comment>
<feature type="region of interest" description="Disordered" evidence="1">
    <location>
        <begin position="28"/>
        <end position="67"/>
    </location>
</feature>
<reference evidence="2 3" key="1">
    <citation type="journal article" date="2020" name="Int. J. Syst. Evol. Microbiol.">
        <title>Reclassification of Streptomyces castelarensis and Streptomyces sporoclivatus as later heterotypic synonyms of Streptomyces antimycoticus.</title>
        <authorList>
            <person name="Komaki H."/>
            <person name="Tamura T."/>
        </authorList>
    </citation>
    <scope>NUCLEOTIDE SEQUENCE [LARGE SCALE GENOMIC DNA]</scope>
    <source>
        <strain evidence="2 3">NBRC 12839</strain>
    </source>
</reference>
<evidence type="ECO:0000256" key="1">
    <source>
        <dbReference type="SAM" id="MobiDB-lite"/>
    </source>
</evidence>
<protein>
    <recommendedName>
        <fullName evidence="4">Secreted protein/lipoprotein</fullName>
    </recommendedName>
</protein>
<feature type="compositionally biased region" description="Low complexity" evidence="1">
    <location>
        <begin position="46"/>
        <end position="61"/>
    </location>
</feature>
<dbReference type="Proteomes" id="UP000299290">
    <property type="component" value="Unassembled WGS sequence"/>
</dbReference>
<feature type="compositionally biased region" description="Basic and acidic residues" evidence="1">
    <location>
        <begin position="34"/>
        <end position="43"/>
    </location>
</feature>
<keyword evidence="3" id="KW-1185">Reference proteome</keyword>
<gene>
    <name evidence="2" type="ORF">SANT12839_101270</name>
</gene>
<proteinExistence type="predicted"/>
<organism evidence="2 3">
    <name type="scientific">Streptomyces antimycoticus</name>
    <dbReference type="NCBI Taxonomy" id="68175"/>
    <lineage>
        <taxon>Bacteria</taxon>
        <taxon>Bacillati</taxon>
        <taxon>Actinomycetota</taxon>
        <taxon>Actinomycetes</taxon>
        <taxon>Kitasatosporales</taxon>
        <taxon>Streptomycetaceae</taxon>
        <taxon>Streptomyces</taxon>
        <taxon>Streptomyces violaceusniger group</taxon>
    </lineage>
</organism>
<name>A0A4D4KJW8_9ACTN</name>